<feature type="compositionally biased region" description="Basic and acidic residues" evidence="1">
    <location>
        <begin position="548"/>
        <end position="557"/>
    </location>
</feature>
<comment type="caution">
    <text evidence="3">The sequence shown here is derived from an EMBL/GenBank/DDBJ whole genome shotgun (WGS) entry which is preliminary data.</text>
</comment>
<feature type="compositionally biased region" description="Polar residues" evidence="1">
    <location>
        <begin position="49"/>
        <end position="58"/>
    </location>
</feature>
<feature type="compositionally biased region" description="Low complexity" evidence="1">
    <location>
        <begin position="296"/>
        <end position="305"/>
    </location>
</feature>
<dbReference type="AlphaFoldDB" id="A0A0F4GMH6"/>
<dbReference type="OrthoDB" id="5355528at2759"/>
<keyword evidence="4" id="KW-1185">Reference proteome</keyword>
<evidence type="ECO:0000313" key="3">
    <source>
        <dbReference type="EMBL" id="KJX97405.1"/>
    </source>
</evidence>
<feature type="compositionally biased region" description="Polar residues" evidence="1">
    <location>
        <begin position="315"/>
        <end position="328"/>
    </location>
</feature>
<feature type="compositionally biased region" description="Basic residues" evidence="1">
    <location>
        <begin position="558"/>
        <end position="567"/>
    </location>
</feature>
<feature type="compositionally biased region" description="Basic and acidic residues" evidence="1">
    <location>
        <begin position="615"/>
        <end position="624"/>
    </location>
</feature>
<dbReference type="Proteomes" id="UP000033647">
    <property type="component" value="Unassembled WGS sequence"/>
</dbReference>
<feature type="region of interest" description="Disordered" evidence="1">
    <location>
        <begin position="290"/>
        <end position="344"/>
    </location>
</feature>
<feature type="compositionally biased region" description="Low complexity" evidence="1">
    <location>
        <begin position="448"/>
        <end position="459"/>
    </location>
</feature>
<feature type="region of interest" description="Disordered" evidence="1">
    <location>
        <begin position="20"/>
        <end position="143"/>
    </location>
</feature>
<feature type="compositionally biased region" description="Polar residues" evidence="1">
    <location>
        <begin position="577"/>
        <end position="596"/>
    </location>
</feature>
<feature type="domain" description="AHC1-like C2H2 zinc-finger" evidence="2">
    <location>
        <begin position="337"/>
        <end position="402"/>
    </location>
</feature>
<name>A0A0F4GMH6_9PEZI</name>
<reference evidence="3 4" key="1">
    <citation type="submission" date="2015-03" db="EMBL/GenBank/DDBJ databases">
        <title>RNA-seq based gene annotation and comparative genomics of four Zymoseptoria species reveal species-specific pathogenicity related genes and transposable element activity.</title>
        <authorList>
            <person name="Grandaubert J."/>
            <person name="Bhattacharyya A."/>
            <person name="Stukenbrock E.H."/>
        </authorList>
    </citation>
    <scope>NUCLEOTIDE SEQUENCE [LARGE SCALE GENOMIC DNA]</scope>
    <source>
        <strain evidence="3 4">Zb18110</strain>
    </source>
</reference>
<dbReference type="Pfam" id="PF25909">
    <property type="entry name" value="zf-C2H2_AHC1"/>
    <property type="match status" value="1"/>
</dbReference>
<feature type="compositionally biased region" description="Polar residues" evidence="1">
    <location>
        <begin position="97"/>
        <end position="109"/>
    </location>
</feature>
<evidence type="ECO:0000259" key="2">
    <source>
        <dbReference type="Pfam" id="PF25909"/>
    </source>
</evidence>
<dbReference type="InterPro" id="IPR058706">
    <property type="entry name" value="zf-C2H2_AHC1-like"/>
</dbReference>
<dbReference type="EMBL" id="LAFY01000489">
    <property type="protein sequence ID" value="KJX97405.1"/>
    <property type="molecule type" value="Genomic_DNA"/>
</dbReference>
<evidence type="ECO:0000256" key="1">
    <source>
        <dbReference type="SAM" id="MobiDB-lite"/>
    </source>
</evidence>
<evidence type="ECO:0000313" key="4">
    <source>
        <dbReference type="Proteomes" id="UP000033647"/>
    </source>
</evidence>
<feature type="region of interest" description="Disordered" evidence="1">
    <location>
        <begin position="438"/>
        <end position="486"/>
    </location>
</feature>
<sequence length="692" mass="74577">MLSSNMQSVFRLPWSNDALKLGEKSGCDKMRSNPIMSMPMLKRKRSDSVDPQSPYNSQHVKKARPDGNVNVGHVLVSPAPAPAPAPSPAAGERKAEQSSVLPPSWSAQPASPVPPIVNAPIQPAQATGGTAQTDINIKQTSDKPLSRFGQDYALKPMPELSSPVVAADNTSTPDLTSSLTPLQQVIENELNMQILMKHNELRLVEQELAKCQVALEQLRRCELRPYPGVHRPSLTVTTGMGLSVAPPLGHSRPPYPAPHGVTDGPYSHHYRKWLLRDPLFDAMSPAQISAQVETKAAPAARPGRPSGHQPRKSTSKPYASTRSESLHSIPNYPSAAGKDKSTPMVLRRSTDGQLVKLICKNCHRGNFSSIQGFLNHCRIAHKVDYKSHDQAAVDCGQLLDQTEVANLPLETQSAPVPKPPSARHSVSHAAPPVRAVSNFAHPLNTGNTPATAPRATPRPKQVSAPSLVSQAPQEANSTPFKPSTDVPRLSAHFAKHNFGGNLEKLTADAKQKVDLTMEDDVQSPVTPEFNSFTFPGIGRIPGPASRPSTEDSNDHTRPPSRKGHRQILQRPRPSPLASHSSTDFLSSPQDPGSASLSPHAADSNPGLVSDDEDDHNSGSDEEAPHPSIIAPHRHPAQVEVGLTQPGAENRFCADNSMEIDVEEGDEIDQHGVIIRRNSMGAAEARGGREEKK</sequence>
<feature type="compositionally biased region" description="Polar residues" evidence="1">
    <location>
        <begin position="124"/>
        <end position="139"/>
    </location>
</feature>
<feature type="compositionally biased region" description="Basic and acidic residues" evidence="1">
    <location>
        <begin position="20"/>
        <end position="31"/>
    </location>
</feature>
<feature type="compositionally biased region" description="Polar residues" evidence="1">
    <location>
        <begin position="523"/>
        <end position="533"/>
    </location>
</feature>
<feature type="region of interest" description="Disordered" evidence="1">
    <location>
        <begin position="518"/>
        <end position="634"/>
    </location>
</feature>
<protein>
    <recommendedName>
        <fullName evidence="2">AHC1-like C2H2 zinc-finger domain-containing protein</fullName>
    </recommendedName>
</protein>
<organism evidence="3 4">
    <name type="scientific">Zymoseptoria brevis</name>
    <dbReference type="NCBI Taxonomy" id="1047168"/>
    <lineage>
        <taxon>Eukaryota</taxon>
        <taxon>Fungi</taxon>
        <taxon>Dikarya</taxon>
        <taxon>Ascomycota</taxon>
        <taxon>Pezizomycotina</taxon>
        <taxon>Dothideomycetes</taxon>
        <taxon>Dothideomycetidae</taxon>
        <taxon>Mycosphaerellales</taxon>
        <taxon>Mycosphaerellaceae</taxon>
        <taxon>Zymoseptoria</taxon>
    </lineage>
</organism>
<dbReference type="STRING" id="1047168.A0A0F4GMH6"/>
<proteinExistence type="predicted"/>
<accession>A0A0F4GMH6</accession>
<feature type="compositionally biased region" description="Polar residues" evidence="1">
    <location>
        <begin position="463"/>
        <end position="481"/>
    </location>
</feature>
<gene>
    <name evidence="3" type="ORF">TI39_contig497g00001</name>
</gene>